<name>A0A498JK53_MALDO</name>
<evidence type="ECO:0000313" key="1">
    <source>
        <dbReference type="EMBL" id="RXH95426.1"/>
    </source>
</evidence>
<protein>
    <submittedName>
        <fullName evidence="1">Uncharacterized protein</fullName>
    </submittedName>
</protein>
<sequence length="92" mass="10503">MTILDNINKGKTTIHTFNRASHKHNPLRIAELQHSHGCVSITIIVMGQQISYKQFNLDLDPQDNNILKLNANDDAMHISLDLDRPKRKAMTE</sequence>
<gene>
    <name evidence="1" type="ORF">DVH24_007926</name>
</gene>
<proteinExistence type="predicted"/>
<dbReference type="Proteomes" id="UP000290289">
    <property type="component" value="Chromosome 6"/>
</dbReference>
<dbReference type="EMBL" id="RDQH01000332">
    <property type="protein sequence ID" value="RXH95426.1"/>
    <property type="molecule type" value="Genomic_DNA"/>
</dbReference>
<evidence type="ECO:0000313" key="2">
    <source>
        <dbReference type="Proteomes" id="UP000290289"/>
    </source>
</evidence>
<accession>A0A498JK53</accession>
<comment type="caution">
    <text evidence="1">The sequence shown here is derived from an EMBL/GenBank/DDBJ whole genome shotgun (WGS) entry which is preliminary data.</text>
</comment>
<reference evidence="1 2" key="1">
    <citation type="submission" date="2018-10" db="EMBL/GenBank/DDBJ databases">
        <title>A high-quality apple genome assembly.</title>
        <authorList>
            <person name="Hu J."/>
        </authorList>
    </citation>
    <scope>NUCLEOTIDE SEQUENCE [LARGE SCALE GENOMIC DNA]</scope>
    <source>
        <strain evidence="2">cv. HFTH1</strain>
        <tissue evidence="1">Young leaf</tissue>
    </source>
</reference>
<keyword evidence="2" id="KW-1185">Reference proteome</keyword>
<organism evidence="1 2">
    <name type="scientific">Malus domestica</name>
    <name type="common">Apple</name>
    <name type="synonym">Pyrus malus</name>
    <dbReference type="NCBI Taxonomy" id="3750"/>
    <lineage>
        <taxon>Eukaryota</taxon>
        <taxon>Viridiplantae</taxon>
        <taxon>Streptophyta</taxon>
        <taxon>Embryophyta</taxon>
        <taxon>Tracheophyta</taxon>
        <taxon>Spermatophyta</taxon>
        <taxon>Magnoliopsida</taxon>
        <taxon>eudicotyledons</taxon>
        <taxon>Gunneridae</taxon>
        <taxon>Pentapetalae</taxon>
        <taxon>rosids</taxon>
        <taxon>fabids</taxon>
        <taxon>Rosales</taxon>
        <taxon>Rosaceae</taxon>
        <taxon>Amygdaloideae</taxon>
        <taxon>Maleae</taxon>
        <taxon>Malus</taxon>
    </lineage>
</organism>
<dbReference type="AlphaFoldDB" id="A0A498JK53"/>